<dbReference type="AlphaFoldDB" id="A0A395IVZ7"/>
<evidence type="ECO:0000313" key="3">
    <source>
        <dbReference type="Proteomes" id="UP000249056"/>
    </source>
</evidence>
<evidence type="ECO:0000256" key="1">
    <source>
        <dbReference type="SAM" id="MobiDB-lite"/>
    </source>
</evidence>
<name>A0A395IVZ7_9HELO</name>
<comment type="caution">
    <text evidence="2">The sequence shown here is derived from an EMBL/GenBank/DDBJ whole genome shotgun (WGS) entry which is preliminary data.</text>
</comment>
<dbReference type="Proteomes" id="UP000249056">
    <property type="component" value="Unassembled WGS sequence"/>
</dbReference>
<accession>A0A395IVZ7</accession>
<gene>
    <name evidence="2" type="ORF">DID88_003627</name>
</gene>
<dbReference type="EMBL" id="QKRW01000018">
    <property type="protein sequence ID" value="RAL63583.1"/>
    <property type="molecule type" value="Genomic_DNA"/>
</dbReference>
<reference evidence="2 3" key="1">
    <citation type="submission" date="2018-06" db="EMBL/GenBank/DDBJ databases">
        <title>Genome Sequence of the Brown Rot Fungal Pathogen Monilinia fructigena.</title>
        <authorList>
            <person name="Landi L."/>
            <person name="De Miccolis Angelini R.M."/>
            <person name="Pollastro S."/>
            <person name="Abate D."/>
            <person name="Faretra F."/>
            <person name="Romanazzi G."/>
        </authorList>
    </citation>
    <scope>NUCLEOTIDE SEQUENCE [LARGE SCALE GENOMIC DNA]</scope>
    <source>
        <strain evidence="2 3">Mfrg269</strain>
    </source>
</reference>
<evidence type="ECO:0008006" key="4">
    <source>
        <dbReference type="Google" id="ProtNLM"/>
    </source>
</evidence>
<evidence type="ECO:0000313" key="2">
    <source>
        <dbReference type="EMBL" id="RAL63583.1"/>
    </source>
</evidence>
<organism evidence="2 3">
    <name type="scientific">Monilinia fructigena</name>
    <dbReference type="NCBI Taxonomy" id="38457"/>
    <lineage>
        <taxon>Eukaryota</taxon>
        <taxon>Fungi</taxon>
        <taxon>Dikarya</taxon>
        <taxon>Ascomycota</taxon>
        <taxon>Pezizomycotina</taxon>
        <taxon>Leotiomycetes</taxon>
        <taxon>Helotiales</taxon>
        <taxon>Sclerotiniaceae</taxon>
        <taxon>Monilinia</taxon>
    </lineage>
</organism>
<protein>
    <recommendedName>
        <fullName evidence="4">Rad60/SUMO-like domain-containing protein</fullName>
    </recommendedName>
</protein>
<keyword evidence="3" id="KW-1185">Reference proteome</keyword>
<sequence>MSLPSRDPVTPTREGKPEPGTGGGTGAESEKAKTISITVADQTGTELTFKIKRARPLSKAHRGLLSAKGDW</sequence>
<dbReference type="Gene3D" id="3.10.20.90">
    <property type="entry name" value="Phosphatidylinositol 3-kinase Catalytic Subunit, Chain A, domain 1"/>
    <property type="match status" value="1"/>
</dbReference>
<proteinExistence type="predicted"/>
<dbReference type="OrthoDB" id="442921at2759"/>
<feature type="region of interest" description="Disordered" evidence="1">
    <location>
        <begin position="1"/>
        <end position="33"/>
    </location>
</feature>